<gene>
    <name evidence="6" type="ORF">IM725_10735</name>
</gene>
<evidence type="ECO:0000313" key="7">
    <source>
        <dbReference type="Proteomes" id="UP000715965"/>
    </source>
</evidence>
<proteinExistence type="predicted"/>
<reference evidence="6 7" key="1">
    <citation type="submission" date="2020-10" db="EMBL/GenBank/DDBJ databases">
        <title>Draft genome of Ramlibacter aquaticus LMG 30558.</title>
        <authorList>
            <person name="Props R."/>
        </authorList>
    </citation>
    <scope>NUCLEOTIDE SEQUENCE [LARGE SCALE GENOMIC DNA]</scope>
    <source>
        <strain evidence="6 7">LMG 30558</strain>
    </source>
</reference>
<keyword evidence="7" id="KW-1185">Reference proteome</keyword>
<accession>A0ABR9SFC3</accession>
<comment type="cofactor">
    <cofactor evidence="1">
        <name>Mg(2+)</name>
        <dbReference type="ChEBI" id="CHEBI:18420"/>
    </cofactor>
</comment>
<evidence type="ECO:0000256" key="2">
    <source>
        <dbReference type="ARBA" id="ARBA00022723"/>
    </source>
</evidence>
<protein>
    <submittedName>
        <fullName evidence="6">ChbG/HpnK family deacetylase</fullName>
    </submittedName>
</protein>
<sequence>MATPIAICVDDFGHHAGVDAAVLALARQGRISAASCMVGGPSWAQGAPALRELDPRAVDLGLHLDLTATPLDASLRGGLGAWMLRSSARLAGAGRLRVEIEAQLDRFEAALGRAPAHVDGHQHVHQFPVVRDALMQVLTRRYPRQRPWLRRTRRVPGQPFAGKSAVIDAMGCAGLERLAAAAGFAQNAHLLGVYDLQGDSPTRYAALLRGWFAAAGARDLLMCHPAADVPGAQADPLLATRQAELAVLGSAQGDEMLSAAGLRLARMGDLLQEA</sequence>
<dbReference type="CDD" id="cd10807">
    <property type="entry name" value="YdjC_like_3"/>
    <property type="match status" value="1"/>
</dbReference>
<keyword evidence="5" id="KW-0119">Carbohydrate metabolism</keyword>
<organism evidence="6 7">
    <name type="scientific">Ramlibacter aquaticus</name>
    <dbReference type="NCBI Taxonomy" id="2780094"/>
    <lineage>
        <taxon>Bacteria</taxon>
        <taxon>Pseudomonadati</taxon>
        <taxon>Pseudomonadota</taxon>
        <taxon>Betaproteobacteria</taxon>
        <taxon>Burkholderiales</taxon>
        <taxon>Comamonadaceae</taxon>
        <taxon>Ramlibacter</taxon>
    </lineage>
</organism>
<evidence type="ECO:0000256" key="4">
    <source>
        <dbReference type="ARBA" id="ARBA00022842"/>
    </source>
</evidence>
<dbReference type="Gene3D" id="3.20.20.370">
    <property type="entry name" value="Glycoside hydrolase/deacetylase"/>
    <property type="match status" value="1"/>
</dbReference>
<dbReference type="PANTHER" id="PTHR31609">
    <property type="entry name" value="YDJC DEACETYLASE FAMILY MEMBER"/>
    <property type="match status" value="1"/>
</dbReference>
<dbReference type="InterPro" id="IPR006879">
    <property type="entry name" value="YdjC-like"/>
</dbReference>
<keyword evidence="3" id="KW-0378">Hydrolase</keyword>
<evidence type="ECO:0000256" key="5">
    <source>
        <dbReference type="ARBA" id="ARBA00023277"/>
    </source>
</evidence>
<comment type="caution">
    <text evidence="6">The sequence shown here is derived from an EMBL/GenBank/DDBJ whole genome shotgun (WGS) entry which is preliminary data.</text>
</comment>
<name>A0ABR9SFC3_9BURK</name>
<dbReference type="Proteomes" id="UP000715965">
    <property type="component" value="Unassembled WGS sequence"/>
</dbReference>
<dbReference type="SUPFAM" id="SSF88713">
    <property type="entry name" value="Glycoside hydrolase/deacetylase"/>
    <property type="match status" value="1"/>
</dbReference>
<dbReference type="RefSeq" id="WP_193780589.1">
    <property type="nucleotide sequence ID" value="NZ_JADDOJ010000037.1"/>
</dbReference>
<dbReference type="Pfam" id="PF04794">
    <property type="entry name" value="YdjC"/>
    <property type="match status" value="1"/>
</dbReference>
<evidence type="ECO:0000313" key="6">
    <source>
        <dbReference type="EMBL" id="MBE7941046.1"/>
    </source>
</evidence>
<dbReference type="InterPro" id="IPR011330">
    <property type="entry name" value="Glyco_hydro/deAcase_b/a-brl"/>
</dbReference>
<keyword evidence="2" id="KW-0479">Metal-binding</keyword>
<evidence type="ECO:0000256" key="1">
    <source>
        <dbReference type="ARBA" id="ARBA00001946"/>
    </source>
</evidence>
<evidence type="ECO:0000256" key="3">
    <source>
        <dbReference type="ARBA" id="ARBA00022801"/>
    </source>
</evidence>
<dbReference type="PANTHER" id="PTHR31609:SF1">
    <property type="entry name" value="CARBOHYDRATE DEACETYLASE"/>
    <property type="match status" value="1"/>
</dbReference>
<keyword evidence="4" id="KW-0460">Magnesium</keyword>
<dbReference type="EMBL" id="JADDOJ010000037">
    <property type="protein sequence ID" value="MBE7941046.1"/>
    <property type="molecule type" value="Genomic_DNA"/>
</dbReference>